<keyword evidence="3" id="KW-1185">Reference proteome</keyword>
<protein>
    <submittedName>
        <fullName evidence="2">Uncharacterized protein</fullName>
    </submittedName>
</protein>
<dbReference type="EMBL" id="AOIL01000013">
    <property type="protein sequence ID" value="ELY95406.1"/>
    <property type="molecule type" value="Genomic_DNA"/>
</dbReference>
<accession>M0AAI5</accession>
<organism evidence="2 3">
    <name type="scientific">Natrialba taiwanensis DSM 12281</name>
    <dbReference type="NCBI Taxonomy" id="1230458"/>
    <lineage>
        <taxon>Archaea</taxon>
        <taxon>Methanobacteriati</taxon>
        <taxon>Methanobacteriota</taxon>
        <taxon>Stenosarchaea group</taxon>
        <taxon>Halobacteria</taxon>
        <taxon>Halobacteriales</taxon>
        <taxon>Natrialbaceae</taxon>
        <taxon>Natrialba</taxon>
    </lineage>
</organism>
<gene>
    <name evidence="2" type="ORF">C484_03925</name>
</gene>
<dbReference type="PATRIC" id="fig|1230458.4.peg.790"/>
<feature type="region of interest" description="Disordered" evidence="1">
    <location>
        <begin position="67"/>
        <end position="165"/>
    </location>
</feature>
<evidence type="ECO:0000313" key="3">
    <source>
        <dbReference type="Proteomes" id="UP000011648"/>
    </source>
</evidence>
<feature type="compositionally biased region" description="Acidic residues" evidence="1">
    <location>
        <begin position="139"/>
        <end position="148"/>
    </location>
</feature>
<feature type="compositionally biased region" description="Basic and acidic residues" evidence="1">
    <location>
        <begin position="67"/>
        <end position="93"/>
    </location>
</feature>
<sequence>MATVLYRLASSHITILAGASRSRKRELDRHEYKTSRRLTCVRLPVSPPEYSYPFMTELTIPRDASTDEASRLVEEHVTVGDTVEVREADRTGADDVSATGEVTGIEPGYLELDGRSPGEGSPRYDQIRTVIRIKTGTEAETEIDDETATDTGTDSDTGTNTDTDT</sequence>
<evidence type="ECO:0000256" key="1">
    <source>
        <dbReference type="SAM" id="MobiDB-lite"/>
    </source>
</evidence>
<dbReference type="AlphaFoldDB" id="M0AAI5"/>
<reference evidence="2 3" key="1">
    <citation type="journal article" date="2014" name="PLoS Genet.">
        <title>Phylogenetically driven sequencing of extremely halophilic archaea reveals strategies for static and dynamic osmo-response.</title>
        <authorList>
            <person name="Becker E.A."/>
            <person name="Seitzer P.M."/>
            <person name="Tritt A."/>
            <person name="Larsen D."/>
            <person name="Krusor M."/>
            <person name="Yao A.I."/>
            <person name="Wu D."/>
            <person name="Madern D."/>
            <person name="Eisen J.A."/>
            <person name="Darling A.E."/>
            <person name="Facciotti M.T."/>
        </authorList>
    </citation>
    <scope>NUCLEOTIDE SEQUENCE [LARGE SCALE GENOMIC DNA]</scope>
    <source>
        <strain evidence="2 3">DSM 12281</strain>
    </source>
</reference>
<proteinExistence type="predicted"/>
<name>M0AAI5_9EURY</name>
<dbReference type="Proteomes" id="UP000011648">
    <property type="component" value="Unassembled WGS sequence"/>
</dbReference>
<comment type="caution">
    <text evidence="2">The sequence shown here is derived from an EMBL/GenBank/DDBJ whole genome shotgun (WGS) entry which is preliminary data.</text>
</comment>
<dbReference type="STRING" id="1230458.C484_03925"/>
<feature type="compositionally biased region" description="Low complexity" evidence="1">
    <location>
        <begin position="149"/>
        <end position="165"/>
    </location>
</feature>
<evidence type="ECO:0000313" key="2">
    <source>
        <dbReference type="EMBL" id="ELY95406.1"/>
    </source>
</evidence>